<feature type="domain" description="Enoyl reductase (ER)" evidence="4">
    <location>
        <begin position="14"/>
        <end position="355"/>
    </location>
</feature>
<comment type="caution">
    <text evidence="5">The sequence shown here is derived from an EMBL/GenBank/DDBJ whole genome shotgun (WGS) entry which is preliminary data.</text>
</comment>
<evidence type="ECO:0000313" key="6">
    <source>
        <dbReference type="Proteomes" id="UP000723714"/>
    </source>
</evidence>
<dbReference type="InterPro" id="IPR013154">
    <property type="entry name" value="ADH-like_N"/>
</dbReference>
<comment type="cofactor">
    <cofactor evidence="3">
        <name>Zn(2+)</name>
        <dbReference type="ChEBI" id="CHEBI:29105"/>
    </cofactor>
</comment>
<reference evidence="5 6" key="1">
    <citation type="submission" date="2021-06" db="EMBL/GenBank/DDBJ databases">
        <title>Faecalicatena sp. nov. isolated from porcine feces.</title>
        <authorList>
            <person name="Oh B.S."/>
            <person name="Lee J.H."/>
        </authorList>
    </citation>
    <scope>NUCLEOTIDE SEQUENCE [LARGE SCALE GENOMIC DNA]</scope>
    <source>
        <strain evidence="5 6">AGMB00832</strain>
    </source>
</reference>
<evidence type="ECO:0000259" key="4">
    <source>
        <dbReference type="SMART" id="SM00829"/>
    </source>
</evidence>
<dbReference type="Pfam" id="PF08240">
    <property type="entry name" value="ADH_N"/>
    <property type="match status" value="1"/>
</dbReference>
<evidence type="ECO:0000256" key="1">
    <source>
        <dbReference type="ARBA" id="ARBA00022723"/>
    </source>
</evidence>
<name>A0ABS6D142_9FIRM</name>
<keyword evidence="3" id="KW-0862">Zinc</keyword>
<sequence length="357" mass="39878">MFIMKETMKALRMHAPYDFRYEDVPVPEIDDDEILVKIEGCGICAGDVKTYHGGVRVWGTTPENRYIEAPVIGGHEFVGRVVKYGKNVTGVKEGDRMVSEQMVPCGECRFCKAGYYSMCHRHYIYGFKKDAQGGFAEYMKFSKEGIHHKIPEGLTLEQAVLIEPLACAMHAVERAKIQHNDVVVISGLGAIGLGMVSVARKQQPRLIVGLDLRQKRLDKALKCGADIVLNPMEVNIGEEIRKLTDGYGCDVYIEASGSEKSVLQGMDAIRFCGRYVQFGVFPKAITVDWNDIGDGKEIEIYGAHLGPYCYEPVMKSILDGSIYTEGLISHTFKLEDWEKAFEVAEKDPDAFKVMLVP</sequence>
<evidence type="ECO:0000313" key="5">
    <source>
        <dbReference type="EMBL" id="MBU3874946.1"/>
    </source>
</evidence>
<evidence type="ECO:0000256" key="2">
    <source>
        <dbReference type="ARBA" id="ARBA00023002"/>
    </source>
</evidence>
<keyword evidence="2" id="KW-0560">Oxidoreductase</keyword>
<dbReference type="Proteomes" id="UP000723714">
    <property type="component" value="Unassembled WGS sequence"/>
</dbReference>
<dbReference type="InterPro" id="IPR013149">
    <property type="entry name" value="ADH-like_C"/>
</dbReference>
<dbReference type="EMBL" id="JABACJ020000002">
    <property type="protein sequence ID" value="MBU3874946.1"/>
    <property type="molecule type" value="Genomic_DNA"/>
</dbReference>
<accession>A0ABS6D142</accession>
<dbReference type="PROSITE" id="PS00059">
    <property type="entry name" value="ADH_ZINC"/>
    <property type="match status" value="1"/>
</dbReference>
<dbReference type="InterPro" id="IPR020843">
    <property type="entry name" value="ER"/>
</dbReference>
<dbReference type="InterPro" id="IPR050129">
    <property type="entry name" value="Zn_alcohol_dh"/>
</dbReference>
<organism evidence="5 6">
    <name type="scientific">Faecalicatena faecalis</name>
    <dbReference type="NCBI Taxonomy" id="2726362"/>
    <lineage>
        <taxon>Bacteria</taxon>
        <taxon>Bacillati</taxon>
        <taxon>Bacillota</taxon>
        <taxon>Clostridia</taxon>
        <taxon>Lachnospirales</taxon>
        <taxon>Lachnospiraceae</taxon>
        <taxon>Faecalicatena</taxon>
    </lineage>
</organism>
<gene>
    <name evidence="5" type="ORF">HGO97_003850</name>
</gene>
<proteinExistence type="inferred from homology"/>
<dbReference type="Pfam" id="PF00107">
    <property type="entry name" value="ADH_zinc_N"/>
    <property type="match status" value="1"/>
</dbReference>
<protein>
    <submittedName>
        <fullName evidence="5">Alcohol dehydrogenase catalytic domain-containing protein</fullName>
    </submittedName>
</protein>
<dbReference type="PANTHER" id="PTHR43401:SF2">
    <property type="entry name" value="L-THREONINE 3-DEHYDROGENASE"/>
    <property type="match status" value="1"/>
</dbReference>
<dbReference type="InterPro" id="IPR002328">
    <property type="entry name" value="ADH_Zn_CS"/>
</dbReference>
<comment type="similarity">
    <text evidence="3">Belongs to the zinc-containing alcohol dehydrogenase family.</text>
</comment>
<dbReference type="PANTHER" id="PTHR43401">
    <property type="entry name" value="L-THREONINE 3-DEHYDROGENASE"/>
    <property type="match status" value="1"/>
</dbReference>
<keyword evidence="1 3" id="KW-0479">Metal-binding</keyword>
<evidence type="ECO:0000256" key="3">
    <source>
        <dbReference type="RuleBase" id="RU361277"/>
    </source>
</evidence>
<dbReference type="SMART" id="SM00829">
    <property type="entry name" value="PKS_ER"/>
    <property type="match status" value="1"/>
</dbReference>
<keyword evidence="6" id="KW-1185">Reference proteome</keyword>